<organism evidence="1 2">
    <name type="scientific">Acrobeloides nanus</name>
    <dbReference type="NCBI Taxonomy" id="290746"/>
    <lineage>
        <taxon>Eukaryota</taxon>
        <taxon>Metazoa</taxon>
        <taxon>Ecdysozoa</taxon>
        <taxon>Nematoda</taxon>
        <taxon>Chromadorea</taxon>
        <taxon>Rhabditida</taxon>
        <taxon>Tylenchina</taxon>
        <taxon>Cephalobomorpha</taxon>
        <taxon>Cephaloboidea</taxon>
        <taxon>Cephalobidae</taxon>
        <taxon>Acrobeloides</taxon>
    </lineage>
</organism>
<dbReference type="Proteomes" id="UP000887540">
    <property type="component" value="Unplaced"/>
</dbReference>
<proteinExistence type="predicted"/>
<accession>A0A914CZ76</accession>
<keyword evidence="1" id="KW-1185">Reference proteome</keyword>
<sequence length="188" mass="22094">MSLKVLNEQLRLLNEEDGLHQKSEKQKKRKLKKSLISQEREMVKNLDTRFDFDLEKGEVIKRKSKPSTSKGDVSDVFSQKLAKQGYSLVEQYRDLKSANSSFQSNLKSRKSVEEIPLNNEVLAEISKHRHEDAILRKKLRKERRDLKSTFYKFKPKPKKEESIFDEKDFENVGKSRNLAATKRVNRIL</sequence>
<reference evidence="2" key="1">
    <citation type="submission" date="2022-11" db="UniProtKB">
        <authorList>
            <consortium name="WormBaseParasite"/>
        </authorList>
    </citation>
    <scope>IDENTIFICATION</scope>
</reference>
<dbReference type="WBParaSite" id="ACRNAN_scaffold1618.g14558.t1">
    <property type="protein sequence ID" value="ACRNAN_scaffold1618.g14558.t1"/>
    <property type="gene ID" value="ACRNAN_scaffold1618.g14558"/>
</dbReference>
<name>A0A914CZ76_9BILA</name>
<protein>
    <submittedName>
        <fullName evidence="2">Uncharacterized protein</fullName>
    </submittedName>
</protein>
<evidence type="ECO:0000313" key="2">
    <source>
        <dbReference type="WBParaSite" id="ACRNAN_scaffold1618.g14558.t1"/>
    </source>
</evidence>
<dbReference type="AlphaFoldDB" id="A0A914CZ76"/>
<evidence type="ECO:0000313" key="1">
    <source>
        <dbReference type="Proteomes" id="UP000887540"/>
    </source>
</evidence>